<accession>A0ABU3B9Z0</accession>
<feature type="transmembrane region" description="Helical" evidence="3">
    <location>
        <begin position="108"/>
        <end position="130"/>
    </location>
</feature>
<dbReference type="InterPro" id="IPR000160">
    <property type="entry name" value="GGDEF_dom"/>
</dbReference>
<dbReference type="InterPro" id="IPR029787">
    <property type="entry name" value="Nucleotide_cyclase"/>
</dbReference>
<keyword evidence="3" id="KW-0472">Membrane</keyword>
<gene>
    <name evidence="5" type="ORF">RM531_12495</name>
</gene>
<dbReference type="SUPFAM" id="SSF55073">
    <property type="entry name" value="Nucleotide cyclase"/>
    <property type="match status" value="1"/>
</dbReference>
<evidence type="ECO:0000259" key="4">
    <source>
        <dbReference type="PROSITE" id="PS50887"/>
    </source>
</evidence>
<sequence length="390" mass="43046">MVNAAHTGQNGWTSRIRSELTRGFPGLVFGDSEIESRFRRDYFQAGVRYRILMLALGIVILVATVVPQTLLSVPPEVRDVSLPLQLFVILPALAISLVITAARGLQRYSGFAIFATGILIGLAVMRMRIVAHGADYDVPMEYIAVIVVSAGFLGRMRGRKLLVLALLLVLILVGGEVLYLPADLEDFYRVGANLTLIAMSCIGTYAYEHAMRLNWLNATLLEQLSTQDPLTGLPNRRALETALRQHLRHATRHQCVIGLAIVDLDYFKLYNDNYGHLAGDDCLRQVAEVLQKSARRPLDCCGRFGGEEFVVAWIGNDPAEMQSMAELLLDRVRALDIRHGITPAADSITASAGLFTIIPDKSTSLEYVMEMADRMLYAAKAAGRDRVVTE</sequence>
<evidence type="ECO:0000313" key="6">
    <source>
        <dbReference type="Proteomes" id="UP001259982"/>
    </source>
</evidence>
<feature type="transmembrane region" description="Helical" evidence="3">
    <location>
        <begin position="187"/>
        <end position="207"/>
    </location>
</feature>
<dbReference type="Gene3D" id="3.30.70.270">
    <property type="match status" value="1"/>
</dbReference>
<protein>
    <recommendedName>
        <fullName evidence="1">diguanylate cyclase</fullName>
        <ecNumber evidence="1">2.7.7.65</ecNumber>
    </recommendedName>
</protein>
<keyword evidence="6" id="KW-1185">Reference proteome</keyword>
<comment type="catalytic activity">
    <reaction evidence="2">
        <text>2 GTP = 3',3'-c-di-GMP + 2 diphosphate</text>
        <dbReference type="Rhea" id="RHEA:24898"/>
        <dbReference type="ChEBI" id="CHEBI:33019"/>
        <dbReference type="ChEBI" id="CHEBI:37565"/>
        <dbReference type="ChEBI" id="CHEBI:58805"/>
        <dbReference type="EC" id="2.7.7.65"/>
    </reaction>
</comment>
<feature type="transmembrane region" description="Helical" evidence="3">
    <location>
        <begin position="47"/>
        <end position="70"/>
    </location>
</feature>
<keyword evidence="3" id="KW-1133">Transmembrane helix</keyword>
<comment type="caution">
    <text evidence="5">The sequence shown here is derived from an EMBL/GenBank/DDBJ whole genome shotgun (WGS) entry which is preliminary data.</text>
</comment>
<keyword evidence="5" id="KW-0808">Transferase</keyword>
<dbReference type="GO" id="GO:0052621">
    <property type="term" value="F:diguanylate cyclase activity"/>
    <property type="evidence" value="ECO:0007669"/>
    <property type="project" value="UniProtKB-EC"/>
</dbReference>
<feature type="domain" description="GGDEF" evidence="4">
    <location>
        <begin position="255"/>
        <end position="390"/>
    </location>
</feature>
<feature type="transmembrane region" description="Helical" evidence="3">
    <location>
        <begin position="82"/>
        <end position="101"/>
    </location>
</feature>
<evidence type="ECO:0000256" key="2">
    <source>
        <dbReference type="ARBA" id="ARBA00034247"/>
    </source>
</evidence>
<dbReference type="PANTHER" id="PTHR45138">
    <property type="entry name" value="REGULATORY COMPONENTS OF SENSORY TRANSDUCTION SYSTEM"/>
    <property type="match status" value="1"/>
</dbReference>
<dbReference type="InterPro" id="IPR050469">
    <property type="entry name" value="Diguanylate_Cyclase"/>
</dbReference>
<dbReference type="NCBIfam" id="TIGR00254">
    <property type="entry name" value="GGDEF"/>
    <property type="match status" value="1"/>
</dbReference>
<dbReference type="EMBL" id="JAVRHY010000012">
    <property type="protein sequence ID" value="MDT0619296.1"/>
    <property type="molecule type" value="Genomic_DNA"/>
</dbReference>
<name>A0ABU3B9Z0_9GAMM</name>
<dbReference type="RefSeq" id="WP_311659676.1">
    <property type="nucleotide sequence ID" value="NZ_JAVRHY010000012.1"/>
</dbReference>
<keyword evidence="5" id="KW-0548">Nucleotidyltransferase</keyword>
<evidence type="ECO:0000313" key="5">
    <source>
        <dbReference type="EMBL" id="MDT0619296.1"/>
    </source>
</evidence>
<reference evidence="5 6" key="1">
    <citation type="submission" date="2023-09" db="EMBL/GenBank/DDBJ databases">
        <authorList>
            <person name="Rey-Velasco X."/>
        </authorList>
    </citation>
    <scope>NUCLEOTIDE SEQUENCE [LARGE SCALE GENOMIC DNA]</scope>
    <source>
        <strain evidence="5 6">P385</strain>
    </source>
</reference>
<dbReference type="CDD" id="cd01949">
    <property type="entry name" value="GGDEF"/>
    <property type="match status" value="1"/>
</dbReference>
<dbReference type="SMART" id="SM00267">
    <property type="entry name" value="GGDEF"/>
    <property type="match status" value="1"/>
</dbReference>
<dbReference type="PANTHER" id="PTHR45138:SF9">
    <property type="entry name" value="DIGUANYLATE CYCLASE DGCM-RELATED"/>
    <property type="match status" value="1"/>
</dbReference>
<dbReference type="EC" id="2.7.7.65" evidence="1"/>
<keyword evidence="3" id="KW-0812">Transmembrane</keyword>
<feature type="transmembrane region" description="Helical" evidence="3">
    <location>
        <begin position="136"/>
        <end position="154"/>
    </location>
</feature>
<evidence type="ECO:0000256" key="3">
    <source>
        <dbReference type="SAM" id="Phobius"/>
    </source>
</evidence>
<evidence type="ECO:0000256" key="1">
    <source>
        <dbReference type="ARBA" id="ARBA00012528"/>
    </source>
</evidence>
<proteinExistence type="predicted"/>
<dbReference type="InterPro" id="IPR043128">
    <property type="entry name" value="Rev_trsase/Diguanyl_cyclase"/>
</dbReference>
<organism evidence="5 6">
    <name type="scientific">Spectribacter acetivorans</name>
    <dbReference type="NCBI Taxonomy" id="3075603"/>
    <lineage>
        <taxon>Bacteria</taxon>
        <taxon>Pseudomonadati</taxon>
        <taxon>Pseudomonadota</taxon>
        <taxon>Gammaproteobacteria</taxon>
        <taxon>Salinisphaerales</taxon>
        <taxon>Salinisphaeraceae</taxon>
        <taxon>Spectribacter</taxon>
    </lineage>
</organism>
<dbReference type="PROSITE" id="PS50887">
    <property type="entry name" value="GGDEF"/>
    <property type="match status" value="1"/>
</dbReference>
<dbReference type="Proteomes" id="UP001259982">
    <property type="component" value="Unassembled WGS sequence"/>
</dbReference>
<feature type="transmembrane region" description="Helical" evidence="3">
    <location>
        <begin position="161"/>
        <end position="181"/>
    </location>
</feature>
<dbReference type="Pfam" id="PF00990">
    <property type="entry name" value="GGDEF"/>
    <property type="match status" value="1"/>
</dbReference>